<dbReference type="AlphaFoldDB" id="A0A1W6KAF5"/>
<dbReference type="GO" id="GO:0003700">
    <property type="term" value="F:DNA-binding transcription factor activity"/>
    <property type="evidence" value="ECO:0007669"/>
    <property type="project" value="InterPro"/>
</dbReference>
<evidence type="ECO:0000259" key="5">
    <source>
        <dbReference type="PROSITE" id="PS01124"/>
    </source>
</evidence>
<dbReference type="PANTHER" id="PTHR46796">
    <property type="entry name" value="HTH-TYPE TRANSCRIPTIONAL ACTIVATOR RHAS-RELATED"/>
    <property type="match status" value="1"/>
</dbReference>
<dbReference type="PRINTS" id="PR00032">
    <property type="entry name" value="HTHARAC"/>
</dbReference>
<dbReference type="PROSITE" id="PS01124">
    <property type="entry name" value="HTH_ARAC_FAMILY_2"/>
    <property type="match status" value="1"/>
</dbReference>
<dbReference type="GO" id="GO:0043565">
    <property type="term" value="F:sequence-specific DNA binding"/>
    <property type="evidence" value="ECO:0007669"/>
    <property type="project" value="InterPro"/>
</dbReference>
<comment type="function">
    <text evidence="4">Regulatory protein of the TOL plasmid xyl operons. XylS activates the xylXYZLTEGFJQKIH operon required for the degradation of toluene, m-xylene and p-xylene.</text>
</comment>
<accession>A0A1W6KAF5</accession>
<sequence>MNNMSNARPNLKLKSYSDHGQKHAHDHHQLVLPLVGTLSLSVDSKAGEVSSGKAAIIAAGHDHDFAAADANRFVVADIPAALAPMLEKLPCFVHLDAGLEQYVTFLHSQLKQGGDSSRTQHQMLLLLIQLLQERFGDKLRLDRRVETAKRFIDENYGRKITVSQLASISHLSPRQLNELFREQVGLTPHHYLTELRMQSSWQLLEQGELSIQSIADAVGYSSLSAFSDRFSQHFGHSPSYFRRFSK</sequence>
<gene>
    <name evidence="6" type="primary">rclR</name>
    <name evidence="6" type="ORF">MARSALSMR5_02206</name>
</gene>
<evidence type="ECO:0000256" key="2">
    <source>
        <dbReference type="ARBA" id="ARBA00023125"/>
    </source>
</evidence>
<dbReference type="InterPro" id="IPR018060">
    <property type="entry name" value="HTH_AraC"/>
</dbReference>
<dbReference type="InterPro" id="IPR009057">
    <property type="entry name" value="Homeodomain-like_sf"/>
</dbReference>
<dbReference type="SMART" id="SM00342">
    <property type="entry name" value="HTH_ARAC"/>
    <property type="match status" value="1"/>
</dbReference>
<keyword evidence="3" id="KW-0804">Transcription</keyword>
<dbReference type="Gene3D" id="2.60.120.10">
    <property type="entry name" value="Jelly Rolls"/>
    <property type="match status" value="1"/>
</dbReference>
<reference evidence="6 7" key="1">
    <citation type="submission" date="2017-04" db="EMBL/GenBank/DDBJ databases">
        <title>Genome Sequence of Marinobacter salarius strain SMR5 Isolated from a culture of the Diatom Skeletonema marinoi.</title>
        <authorList>
            <person name="Topel M."/>
            <person name="Pinder M.I.M."/>
            <person name="Johansson O.N."/>
            <person name="Kourtchenko O."/>
            <person name="Godhe A."/>
            <person name="Clarke A.K."/>
        </authorList>
    </citation>
    <scope>NUCLEOTIDE SEQUENCE [LARGE SCALE GENOMIC DNA]</scope>
    <source>
        <strain evidence="6 7">SMR5</strain>
    </source>
</reference>
<evidence type="ECO:0000256" key="4">
    <source>
        <dbReference type="ARBA" id="ARBA00037345"/>
    </source>
</evidence>
<dbReference type="InterPro" id="IPR011051">
    <property type="entry name" value="RmlC_Cupin_sf"/>
</dbReference>
<evidence type="ECO:0000256" key="1">
    <source>
        <dbReference type="ARBA" id="ARBA00023015"/>
    </source>
</evidence>
<dbReference type="InterPro" id="IPR020449">
    <property type="entry name" value="Tscrpt_reg_AraC-type_HTH"/>
</dbReference>
<dbReference type="Proteomes" id="UP000193100">
    <property type="component" value="Chromosome"/>
</dbReference>
<evidence type="ECO:0000313" key="6">
    <source>
        <dbReference type="EMBL" id="ARM84279.1"/>
    </source>
</evidence>
<feature type="domain" description="HTH araC/xylS-type" evidence="5">
    <location>
        <begin position="146"/>
        <end position="244"/>
    </location>
</feature>
<dbReference type="InterPro" id="IPR050204">
    <property type="entry name" value="AraC_XylS_family_regulators"/>
</dbReference>
<dbReference type="InterPro" id="IPR014710">
    <property type="entry name" value="RmlC-like_jellyroll"/>
</dbReference>
<evidence type="ECO:0000313" key="7">
    <source>
        <dbReference type="Proteomes" id="UP000193100"/>
    </source>
</evidence>
<dbReference type="Pfam" id="PF12833">
    <property type="entry name" value="HTH_18"/>
    <property type="match status" value="1"/>
</dbReference>
<name>A0A1W6KAF5_9GAMM</name>
<dbReference type="SUPFAM" id="SSF46689">
    <property type="entry name" value="Homeodomain-like"/>
    <property type="match status" value="2"/>
</dbReference>
<protein>
    <submittedName>
        <fullName evidence="6">RCS-specific HTH-type transcriptional activator RclR</fullName>
    </submittedName>
</protein>
<dbReference type="PANTHER" id="PTHR46796:SF10">
    <property type="entry name" value="TRANSCRIPTIONAL ACTIVATOR FEAR"/>
    <property type="match status" value="1"/>
</dbReference>
<dbReference type="SUPFAM" id="SSF51182">
    <property type="entry name" value="RmlC-like cupins"/>
    <property type="match status" value="1"/>
</dbReference>
<keyword evidence="2" id="KW-0238">DNA-binding</keyword>
<dbReference type="Gene3D" id="1.10.10.60">
    <property type="entry name" value="Homeodomain-like"/>
    <property type="match status" value="2"/>
</dbReference>
<evidence type="ECO:0000256" key="3">
    <source>
        <dbReference type="ARBA" id="ARBA00023163"/>
    </source>
</evidence>
<dbReference type="EMBL" id="CP020931">
    <property type="protein sequence ID" value="ARM84279.1"/>
    <property type="molecule type" value="Genomic_DNA"/>
</dbReference>
<keyword evidence="1" id="KW-0805">Transcription regulation</keyword>
<organism evidence="6 7">
    <name type="scientific">Marinobacter salarius</name>
    <dbReference type="NCBI Taxonomy" id="1420917"/>
    <lineage>
        <taxon>Bacteria</taxon>
        <taxon>Pseudomonadati</taxon>
        <taxon>Pseudomonadota</taxon>
        <taxon>Gammaproteobacteria</taxon>
        <taxon>Pseudomonadales</taxon>
        <taxon>Marinobacteraceae</taxon>
        <taxon>Marinobacter</taxon>
    </lineage>
</organism>
<proteinExistence type="predicted"/>